<keyword evidence="13" id="KW-1185">Reference proteome</keyword>
<keyword evidence="7 10" id="KW-0408">Iron</keyword>
<dbReference type="GO" id="GO:0005737">
    <property type="term" value="C:cytoplasm"/>
    <property type="evidence" value="ECO:0007669"/>
    <property type="project" value="UniProtKB-SubCell"/>
</dbReference>
<evidence type="ECO:0000256" key="6">
    <source>
        <dbReference type="ARBA" id="ARBA00022896"/>
    </source>
</evidence>
<evidence type="ECO:0000256" key="5">
    <source>
        <dbReference type="ARBA" id="ARBA00022723"/>
    </source>
</evidence>
<dbReference type="InterPro" id="IPR026992">
    <property type="entry name" value="DIOX_N"/>
</dbReference>
<dbReference type="EMBL" id="VDCV01000008">
    <property type="protein sequence ID" value="KAB5544079.1"/>
    <property type="molecule type" value="Genomic_DNA"/>
</dbReference>
<comment type="caution">
    <text evidence="12">The sequence shown here is derived from an EMBL/GenBank/DDBJ whole genome shotgun (WGS) entry which is preliminary data.</text>
</comment>
<dbReference type="InterPro" id="IPR027443">
    <property type="entry name" value="IPNS-like_sf"/>
</dbReference>
<keyword evidence="4" id="KW-0963">Cytoplasm</keyword>
<keyword evidence="6" id="KW-0847">Vitamin C</keyword>
<dbReference type="Proteomes" id="UP000326939">
    <property type="component" value="Chromosome 8"/>
</dbReference>
<keyword evidence="5 10" id="KW-0479">Metal-binding</keyword>
<dbReference type="PANTHER" id="PTHR47991">
    <property type="entry name" value="OXOGLUTARATE/IRON-DEPENDENT DIOXYGENASE"/>
    <property type="match status" value="1"/>
</dbReference>
<evidence type="ECO:0000313" key="13">
    <source>
        <dbReference type="Proteomes" id="UP000326939"/>
    </source>
</evidence>
<evidence type="ECO:0000256" key="8">
    <source>
        <dbReference type="ARBA" id="ARBA00023242"/>
    </source>
</evidence>
<keyword evidence="10" id="KW-0560">Oxidoreductase</keyword>
<feature type="domain" description="Fe2OG dioxygenase" evidence="11">
    <location>
        <begin position="224"/>
        <end position="324"/>
    </location>
</feature>
<dbReference type="InterPro" id="IPR044861">
    <property type="entry name" value="IPNS-like_FE2OG_OXY"/>
</dbReference>
<dbReference type="InterPro" id="IPR005123">
    <property type="entry name" value="Oxoglu/Fe-dep_dioxygenase_dom"/>
</dbReference>
<protein>
    <recommendedName>
        <fullName evidence="11">Fe2OG dioxygenase domain-containing protein</fullName>
    </recommendedName>
</protein>
<dbReference type="PROSITE" id="PS51471">
    <property type="entry name" value="FE2OG_OXY"/>
    <property type="match status" value="1"/>
</dbReference>
<proteinExistence type="inferred from homology"/>
<dbReference type="InterPro" id="IPR050295">
    <property type="entry name" value="Plant_2OG-oxidoreductases"/>
</dbReference>
<evidence type="ECO:0000259" key="11">
    <source>
        <dbReference type="PROSITE" id="PS51471"/>
    </source>
</evidence>
<evidence type="ECO:0000256" key="3">
    <source>
        <dbReference type="ARBA" id="ARBA00008056"/>
    </source>
</evidence>
<evidence type="ECO:0000313" key="12">
    <source>
        <dbReference type="EMBL" id="KAB5544079.1"/>
    </source>
</evidence>
<evidence type="ECO:0000256" key="9">
    <source>
        <dbReference type="ARBA" id="ARBA00059922"/>
    </source>
</evidence>
<evidence type="ECO:0000256" key="2">
    <source>
        <dbReference type="ARBA" id="ARBA00004496"/>
    </source>
</evidence>
<sequence>MSPTIVLEVETRFEEEERLDEFQKGVKHLCERGITKVPRKYILPALERPILTKKDDATNFKLPVIDFDQLQGPNRVHALKSLSKACEEYGFFQLINHGIACQSIVDMIEAGRKFFELSFEERSKYMSKDLRAPVRYGTSFNQNKDRVFCWRDFLKLDCHPLSDVLPYWPSSPTELRQAAVNYSEKTRFLYLMIVEAILESLGLVETTKDSDENDSDDHIKEFRDGSQLLVVNCYPSCPEPDLTLGIPPHSDYGFLTLLLQDEVKGLQIQHETRWVTVEPVPNSFVINVGDHLEIFSNGRYKSVLHRVLVNSLNSRISIASLHSLPFESMIRPSPKLINDANPRRYKDTDFASFIEYIASHEHRSKNFLESRRLT</sequence>
<dbReference type="SUPFAM" id="SSF51197">
    <property type="entry name" value="Clavaminate synthase-like"/>
    <property type="match status" value="1"/>
</dbReference>
<evidence type="ECO:0000256" key="10">
    <source>
        <dbReference type="RuleBase" id="RU003682"/>
    </source>
</evidence>
<dbReference type="GO" id="GO:0016491">
    <property type="term" value="F:oxidoreductase activity"/>
    <property type="evidence" value="ECO:0007669"/>
    <property type="project" value="UniProtKB-KW"/>
</dbReference>
<comment type="subcellular location">
    <subcellularLocation>
        <location evidence="2">Cytoplasm</location>
    </subcellularLocation>
    <subcellularLocation>
        <location evidence="1">Nucleus</location>
    </subcellularLocation>
</comment>
<organism evidence="12 13">
    <name type="scientific">Salix brachista</name>
    <dbReference type="NCBI Taxonomy" id="2182728"/>
    <lineage>
        <taxon>Eukaryota</taxon>
        <taxon>Viridiplantae</taxon>
        <taxon>Streptophyta</taxon>
        <taxon>Embryophyta</taxon>
        <taxon>Tracheophyta</taxon>
        <taxon>Spermatophyta</taxon>
        <taxon>Magnoliopsida</taxon>
        <taxon>eudicotyledons</taxon>
        <taxon>Gunneridae</taxon>
        <taxon>Pentapetalae</taxon>
        <taxon>rosids</taxon>
        <taxon>fabids</taxon>
        <taxon>Malpighiales</taxon>
        <taxon>Salicaceae</taxon>
        <taxon>Saliceae</taxon>
        <taxon>Salix</taxon>
    </lineage>
</organism>
<dbReference type="FunFam" id="2.60.120.330:FF:000015">
    <property type="entry name" value="Protein DMR6-LIKE OXYGENASE 1"/>
    <property type="match status" value="1"/>
</dbReference>
<dbReference type="GO" id="GO:0046872">
    <property type="term" value="F:metal ion binding"/>
    <property type="evidence" value="ECO:0007669"/>
    <property type="project" value="UniProtKB-KW"/>
</dbReference>
<keyword evidence="8" id="KW-0539">Nucleus</keyword>
<comment type="similarity">
    <text evidence="3 10">Belongs to the iron/ascorbate-dependent oxidoreductase family.</text>
</comment>
<accession>A0A5N5LMV8</accession>
<dbReference type="GO" id="GO:0005634">
    <property type="term" value="C:nucleus"/>
    <property type="evidence" value="ECO:0007669"/>
    <property type="project" value="UniProtKB-SubCell"/>
</dbReference>
<dbReference type="AlphaFoldDB" id="A0A5N5LMV8"/>
<gene>
    <name evidence="12" type="ORF">DKX38_012191</name>
</gene>
<comment type="function">
    <text evidence="9">Involved in the regulation of shoot development and salicylic acid (SA) homeostasis.</text>
</comment>
<dbReference type="PRINTS" id="PR00682">
    <property type="entry name" value="IPNSYNTHASE"/>
</dbReference>
<dbReference type="Pfam" id="PF03171">
    <property type="entry name" value="2OG-FeII_Oxy"/>
    <property type="match status" value="1"/>
</dbReference>
<evidence type="ECO:0000256" key="4">
    <source>
        <dbReference type="ARBA" id="ARBA00022490"/>
    </source>
</evidence>
<evidence type="ECO:0000256" key="1">
    <source>
        <dbReference type="ARBA" id="ARBA00004123"/>
    </source>
</evidence>
<reference evidence="13" key="1">
    <citation type="journal article" date="2019" name="Gigascience">
        <title>De novo genome assembly of the endangered Acer yangbiense, a plant species with extremely small populations endemic to Yunnan Province, China.</title>
        <authorList>
            <person name="Yang J."/>
            <person name="Wariss H.M."/>
            <person name="Tao L."/>
            <person name="Zhang R."/>
            <person name="Yun Q."/>
            <person name="Hollingsworth P."/>
            <person name="Dao Z."/>
            <person name="Luo G."/>
            <person name="Guo H."/>
            <person name="Ma Y."/>
            <person name="Sun W."/>
        </authorList>
    </citation>
    <scope>NUCLEOTIDE SEQUENCE [LARGE SCALE GENOMIC DNA]</scope>
    <source>
        <strain evidence="13">cv. br00</strain>
    </source>
</reference>
<name>A0A5N5LMV8_9ROSI</name>
<dbReference type="Pfam" id="PF14226">
    <property type="entry name" value="DIOX_N"/>
    <property type="match status" value="1"/>
</dbReference>
<dbReference type="Gene3D" id="2.60.120.330">
    <property type="entry name" value="B-lactam Antibiotic, Isopenicillin N Synthase, Chain"/>
    <property type="match status" value="1"/>
</dbReference>
<evidence type="ECO:0000256" key="7">
    <source>
        <dbReference type="ARBA" id="ARBA00023004"/>
    </source>
</evidence>
<dbReference type="GO" id="GO:0031418">
    <property type="term" value="F:L-ascorbic acid binding"/>
    <property type="evidence" value="ECO:0007669"/>
    <property type="project" value="UniProtKB-KW"/>
</dbReference>